<dbReference type="InterPro" id="IPR000531">
    <property type="entry name" value="Beta-barrel_TonB"/>
</dbReference>
<comment type="subcellular location">
    <subcellularLocation>
        <location evidence="1 11">Cell outer membrane</location>
        <topology evidence="1 11">Multi-pass membrane protein</topology>
    </subcellularLocation>
</comment>
<keyword evidence="3 11" id="KW-1134">Transmembrane beta strand</keyword>
<keyword evidence="8 12" id="KW-0798">TonB box</keyword>
<evidence type="ECO:0000256" key="11">
    <source>
        <dbReference type="PROSITE-ProRule" id="PRU01360"/>
    </source>
</evidence>
<protein>
    <submittedName>
        <fullName evidence="16">TonB-dependent receptor</fullName>
    </submittedName>
</protein>
<keyword evidence="13" id="KW-0732">Signal</keyword>
<evidence type="ECO:0000256" key="12">
    <source>
        <dbReference type="RuleBase" id="RU003357"/>
    </source>
</evidence>
<evidence type="ECO:0000256" key="1">
    <source>
        <dbReference type="ARBA" id="ARBA00004571"/>
    </source>
</evidence>
<reference evidence="17" key="1">
    <citation type="journal article" date="2019" name="Int. J. Syst. Evol. Microbiol.">
        <title>The Global Catalogue of Microorganisms (GCM) 10K type strain sequencing project: providing services to taxonomists for standard genome sequencing and annotation.</title>
        <authorList>
            <consortium name="The Broad Institute Genomics Platform"/>
            <consortium name="The Broad Institute Genome Sequencing Center for Infectious Disease"/>
            <person name="Wu L."/>
            <person name="Ma J."/>
        </authorList>
    </citation>
    <scope>NUCLEOTIDE SEQUENCE [LARGE SCALE GENOMIC DNA]</scope>
    <source>
        <strain evidence="17">CCM 4481</strain>
    </source>
</reference>
<evidence type="ECO:0000256" key="5">
    <source>
        <dbReference type="ARBA" id="ARBA00022692"/>
    </source>
</evidence>
<keyword evidence="10 11" id="KW-0998">Cell outer membrane</keyword>
<evidence type="ECO:0000259" key="15">
    <source>
        <dbReference type="Pfam" id="PF07715"/>
    </source>
</evidence>
<keyword evidence="2 11" id="KW-0813">Transport</keyword>
<feature type="signal peptide" evidence="13">
    <location>
        <begin position="1"/>
        <end position="44"/>
    </location>
</feature>
<sequence length="768" mass="83511">MKKLKLKYLAVELGRAISPKRCSVVRVMGAGLLVGSLVANAVHAQDAAPATTAAAPQTGDQATKDKNAKTLGTVTVTAQKRSEALLDVPVPVTVVQPVTLVLNNRLQLSDFYTQVPGLSYSRGNVSIRGITTGTFGNPTVGVTIDDVPFGSTVQNGNGGNVVPDIDPFDLQQIEVLRGPQGTLYGAASMGGLIKYDTVDPQTDKFGGRLEVDGQSMDHGGAGYGVRGALNIPLTDDFAVRVSAFKRDEPGFIKNVENNDDKGSTGANGARVSALWLPTSNVTVRFAALDQHTYIDGTTSFAGDINRTPLYGDYYGNKIPITYDHRDTRFYDLHVDADLGWGSFSSITGYSQDHITTRDDVSPIFGFIAGLVYGIDGLAADIYEPSKTNKFSQEFRLSSNEGTSKLDWQGGAFFTNEQSYSNQFINPRDPTTMEIIGEPNSFYNGFGPSTYKEYALYGDIDYHFTDRFDIQLGGRYSRNKQTYSSTSSGLLNGDGVTYSGSSDDNVATYLFSPRFKLTDNLMLYARVATGYRPGGSNLGSVPGSDMQPTYNSDKTTNYEIGVKGAFLDHQLIWDASVYYIDWSHIQILETSLDTGLSFVGNAGKAKSQGIENTLTLQPSDSFSITASLVYNDAVLTQDFPLQGAYALSGERLPYSAKWTGSLAIDKQFPINAEWKGFAGANFAYVGDRYEDFPASQDFPRVHTPSYTETDIHGGVTTGPWTFSMNVRNLFDRRGFLGGGPRDTLSPTSTLYSWNMIQPRTFGLTAAYKF</sequence>
<gene>
    <name evidence="16" type="ORF">ACFO5W_06375</name>
</gene>
<evidence type="ECO:0000256" key="6">
    <source>
        <dbReference type="ARBA" id="ARBA00023004"/>
    </source>
</evidence>
<dbReference type="InterPro" id="IPR036942">
    <property type="entry name" value="Beta-barrel_TonB_sf"/>
</dbReference>
<keyword evidence="5 11" id="KW-0812">Transmembrane</keyword>
<evidence type="ECO:0000259" key="14">
    <source>
        <dbReference type="Pfam" id="PF00593"/>
    </source>
</evidence>
<dbReference type="Proteomes" id="UP001595961">
    <property type="component" value="Unassembled WGS sequence"/>
</dbReference>
<dbReference type="InterPro" id="IPR012910">
    <property type="entry name" value="Plug_dom"/>
</dbReference>
<dbReference type="PANTHER" id="PTHR32552:SF81">
    <property type="entry name" value="TONB-DEPENDENT OUTER MEMBRANE RECEPTOR"/>
    <property type="match status" value="1"/>
</dbReference>
<dbReference type="EMBL" id="JBHSGA010000011">
    <property type="protein sequence ID" value="MFC4526260.1"/>
    <property type="molecule type" value="Genomic_DNA"/>
</dbReference>
<keyword evidence="4" id="KW-0410">Iron transport</keyword>
<evidence type="ECO:0000256" key="4">
    <source>
        <dbReference type="ARBA" id="ARBA00022496"/>
    </source>
</evidence>
<dbReference type="RefSeq" id="WP_266150918.1">
    <property type="nucleotide sequence ID" value="NZ_CP064028.1"/>
</dbReference>
<comment type="caution">
    <text evidence="16">The sequence shown here is derived from an EMBL/GenBank/DDBJ whole genome shotgun (WGS) entry which is preliminary data.</text>
</comment>
<evidence type="ECO:0000256" key="13">
    <source>
        <dbReference type="SAM" id="SignalP"/>
    </source>
</evidence>
<evidence type="ECO:0000256" key="9">
    <source>
        <dbReference type="ARBA" id="ARBA00023136"/>
    </source>
</evidence>
<accession>A0ABV9C0K5</accession>
<feature type="domain" description="TonB-dependent receptor-like beta-barrel" evidence="14">
    <location>
        <begin position="303"/>
        <end position="728"/>
    </location>
</feature>
<dbReference type="Gene3D" id="2.40.170.20">
    <property type="entry name" value="TonB-dependent receptor, beta-barrel domain"/>
    <property type="match status" value="1"/>
</dbReference>
<name>A0ABV9C0K5_9GAMM</name>
<evidence type="ECO:0000256" key="7">
    <source>
        <dbReference type="ARBA" id="ARBA00023065"/>
    </source>
</evidence>
<proteinExistence type="inferred from homology"/>
<dbReference type="PROSITE" id="PS52016">
    <property type="entry name" value="TONB_DEPENDENT_REC_3"/>
    <property type="match status" value="1"/>
</dbReference>
<dbReference type="Pfam" id="PF00593">
    <property type="entry name" value="TonB_dep_Rec_b-barrel"/>
    <property type="match status" value="1"/>
</dbReference>
<feature type="domain" description="TonB-dependent receptor plug" evidence="15">
    <location>
        <begin position="86"/>
        <end position="191"/>
    </location>
</feature>
<evidence type="ECO:0000313" key="16">
    <source>
        <dbReference type="EMBL" id="MFC4526260.1"/>
    </source>
</evidence>
<evidence type="ECO:0000256" key="2">
    <source>
        <dbReference type="ARBA" id="ARBA00022448"/>
    </source>
</evidence>
<dbReference type="PANTHER" id="PTHR32552">
    <property type="entry name" value="FERRICHROME IRON RECEPTOR-RELATED"/>
    <property type="match status" value="1"/>
</dbReference>
<evidence type="ECO:0000256" key="8">
    <source>
        <dbReference type="ARBA" id="ARBA00023077"/>
    </source>
</evidence>
<organism evidence="16 17">
    <name type="scientific">Dyella halodurans</name>
    <dbReference type="NCBI Taxonomy" id="1920171"/>
    <lineage>
        <taxon>Bacteria</taxon>
        <taxon>Pseudomonadati</taxon>
        <taxon>Pseudomonadota</taxon>
        <taxon>Gammaproteobacteria</taxon>
        <taxon>Lysobacterales</taxon>
        <taxon>Rhodanobacteraceae</taxon>
        <taxon>Dyella</taxon>
    </lineage>
</organism>
<keyword evidence="17" id="KW-1185">Reference proteome</keyword>
<dbReference type="SUPFAM" id="SSF56935">
    <property type="entry name" value="Porins"/>
    <property type="match status" value="1"/>
</dbReference>
<comment type="similarity">
    <text evidence="11 12">Belongs to the TonB-dependent receptor family.</text>
</comment>
<evidence type="ECO:0000313" key="17">
    <source>
        <dbReference type="Proteomes" id="UP001595961"/>
    </source>
</evidence>
<dbReference type="InterPro" id="IPR039426">
    <property type="entry name" value="TonB-dep_rcpt-like"/>
</dbReference>
<feature type="chain" id="PRO_5046871150" evidence="13">
    <location>
        <begin position="45"/>
        <end position="768"/>
    </location>
</feature>
<keyword evidence="6" id="KW-0408">Iron</keyword>
<evidence type="ECO:0000256" key="10">
    <source>
        <dbReference type="ARBA" id="ARBA00023237"/>
    </source>
</evidence>
<keyword evidence="16" id="KW-0675">Receptor</keyword>
<evidence type="ECO:0000256" key="3">
    <source>
        <dbReference type="ARBA" id="ARBA00022452"/>
    </source>
</evidence>
<dbReference type="Pfam" id="PF07715">
    <property type="entry name" value="Plug"/>
    <property type="match status" value="1"/>
</dbReference>
<keyword evidence="9 11" id="KW-0472">Membrane</keyword>
<keyword evidence="7" id="KW-0406">Ion transport</keyword>